<dbReference type="RefSeq" id="WP_025226937.1">
    <property type="nucleotide sequence ID" value="NZ_CP007139.1"/>
</dbReference>
<dbReference type="HOGENOM" id="CLU_1553015_0_0_0"/>
<protein>
    <submittedName>
        <fullName evidence="1">CHAP domain containing protein</fullName>
    </submittedName>
</protein>
<dbReference type="Gene3D" id="3.90.1720.10">
    <property type="entry name" value="endopeptidase domain like (from Nostoc punctiforme)"/>
    <property type="match status" value="1"/>
</dbReference>
<proteinExistence type="predicted"/>
<keyword evidence="2" id="KW-1185">Reference proteome</keyword>
<evidence type="ECO:0000313" key="2">
    <source>
        <dbReference type="Proteomes" id="UP000027982"/>
    </source>
</evidence>
<evidence type="ECO:0000313" key="1">
    <source>
        <dbReference type="EMBL" id="AIE84426.1"/>
    </source>
</evidence>
<sequence>MVQPTQHDIAPELTPEAWKALPVHERALRRAAYWTDVRKVEEQPRGSNKGPEVSYFLEAAGAHPGDPWCVSFVAANFKDSGGTELPPNPASTHSWYEWAHQTGRLVTTPRRGDVFIIIESPTTGHGGHVIEMTGNSYRTLEGNTNDGQSREGYGCFRHTRTANASTHFIRMS</sequence>
<name>A0A068NLS5_FIMGI</name>
<dbReference type="KEGG" id="fgi:OP10G_1058"/>
<gene>
    <name evidence="1" type="ORF">OP10G_1058</name>
</gene>
<dbReference type="Proteomes" id="UP000027982">
    <property type="component" value="Chromosome"/>
</dbReference>
<dbReference type="AlphaFoldDB" id="A0A068NLS5"/>
<dbReference type="OrthoDB" id="9813532at2"/>
<organism evidence="1 2">
    <name type="scientific">Fimbriimonas ginsengisoli Gsoil 348</name>
    <dbReference type="NCBI Taxonomy" id="661478"/>
    <lineage>
        <taxon>Bacteria</taxon>
        <taxon>Bacillati</taxon>
        <taxon>Armatimonadota</taxon>
        <taxon>Fimbriimonadia</taxon>
        <taxon>Fimbriimonadales</taxon>
        <taxon>Fimbriimonadaceae</taxon>
        <taxon>Fimbriimonas</taxon>
    </lineage>
</organism>
<dbReference type="EMBL" id="CP007139">
    <property type="protein sequence ID" value="AIE84426.1"/>
    <property type="molecule type" value="Genomic_DNA"/>
</dbReference>
<dbReference type="eggNOG" id="COG3409">
    <property type="taxonomic scope" value="Bacteria"/>
</dbReference>
<accession>A0A068NLS5</accession>
<dbReference type="STRING" id="661478.OP10G_1058"/>
<reference evidence="1 2" key="1">
    <citation type="journal article" date="2014" name="PLoS ONE">
        <title>The first complete genome sequence of the class fimbriimonadia in the phylum armatimonadetes.</title>
        <authorList>
            <person name="Hu Z.Y."/>
            <person name="Wang Y.Z."/>
            <person name="Im W.T."/>
            <person name="Wang S.Y."/>
            <person name="Zhao G.P."/>
            <person name="Zheng H.J."/>
            <person name="Quan Z.X."/>
        </authorList>
    </citation>
    <scope>NUCLEOTIDE SEQUENCE [LARGE SCALE GENOMIC DNA]</scope>
    <source>
        <strain evidence="1">Gsoil 348</strain>
    </source>
</reference>